<reference evidence="2" key="1">
    <citation type="submission" date="2022-09" db="EMBL/GenBank/DDBJ databases">
        <title>Aureispira anguillicida sp. nov., isolated from Leptocephalus of Japanese eel Anguilla japonica.</title>
        <authorList>
            <person name="Yuasa K."/>
            <person name="Mekata T."/>
            <person name="Ikunari K."/>
        </authorList>
    </citation>
    <scope>NUCLEOTIDE SEQUENCE</scope>
    <source>
        <strain evidence="2">EL160426</strain>
    </source>
</reference>
<gene>
    <name evidence="2" type="ORF">AsAng_0014140</name>
</gene>
<keyword evidence="3" id="KW-1185">Reference proteome</keyword>
<evidence type="ECO:0000256" key="1">
    <source>
        <dbReference type="SAM" id="Phobius"/>
    </source>
</evidence>
<dbReference type="KEGG" id="aup:AsAng_0014140"/>
<keyword evidence="1" id="KW-1133">Transmembrane helix</keyword>
<protein>
    <submittedName>
        <fullName evidence="2">Uncharacterized protein</fullName>
    </submittedName>
</protein>
<evidence type="ECO:0000313" key="2">
    <source>
        <dbReference type="EMBL" id="BDS10705.1"/>
    </source>
</evidence>
<sequence length="55" mass="6473">MFGGILYNSNYFKKVQLNPFLFISHLKMHKYSVFSAVMLCSLAFIFLMQFDKLTV</sequence>
<name>A0A916DRK8_9BACT</name>
<keyword evidence="1" id="KW-0812">Transmembrane</keyword>
<dbReference type="Proteomes" id="UP001060919">
    <property type="component" value="Chromosome"/>
</dbReference>
<keyword evidence="1" id="KW-0472">Membrane</keyword>
<feature type="transmembrane region" description="Helical" evidence="1">
    <location>
        <begin position="31"/>
        <end position="50"/>
    </location>
</feature>
<evidence type="ECO:0000313" key="3">
    <source>
        <dbReference type="Proteomes" id="UP001060919"/>
    </source>
</evidence>
<dbReference type="AlphaFoldDB" id="A0A916DRK8"/>
<organism evidence="2 3">
    <name type="scientific">Aureispira anguillae</name>
    <dbReference type="NCBI Taxonomy" id="2864201"/>
    <lineage>
        <taxon>Bacteria</taxon>
        <taxon>Pseudomonadati</taxon>
        <taxon>Bacteroidota</taxon>
        <taxon>Saprospiria</taxon>
        <taxon>Saprospirales</taxon>
        <taxon>Saprospiraceae</taxon>
        <taxon>Aureispira</taxon>
    </lineage>
</organism>
<proteinExistence type="predicted"/>
<dbReference type="EMBL" id="AP026867">
    <property type="protein sequence ID" value="BDS10705.1"/>
    <property type="molecule type" value="Genomic_DNA"/>
</dbReference>
<accession>A0A916DRK8</accession>